<accession>A0A0E0LG77</accession>
<feature type="region of interest" description="Disordered" evidence="1">
    <location>
        <begin position="22"/>
        <end position="118"/>
    </location>
</feature>
<proteinExistence type="predicted"/>
<evidence type="ECO:0000313" key="2">
    <source>
        <dbReference type="EnsemblPlants" id="OPUNC07G00570.2"/>
    </source>
</evidence>
<dbReference type="AlphaFoldDB" id="A0A0E0LG77"/>
<dbReference type="Proteomes" id="UP000026962">
    <property type="component" value="Chromosome 7"/>
</dbReference>
<feature type="compositionally biased region" description="Acidic residues" evidence="1">
    <location>
        <begin position="55"/>
        <end position="67"/>
    </location>
</feature>
<evidence type="ECO:0000256" key="1">
    <source>
        <dbReference type="SAM" id="MobiDB-lite"/>
    </source>
</evidence>
<name>A0A0E0LG77_ORYPU</name>
<sequence length="161" mass="18536">MPARSRFEDELEAEALAERRIVSAKKSSMGRNIPLKPSFPAHPPRRQANEYSESEREESEYETEGEDLEHSPTQGREDELDEEDEYEEDVEEEAAMSDEELRNQSGGENLGVPVPAKGARRSTRTMILHRENNRLFIVGRRWFLTVTRSDDEKKKLANTNS</sequence>
<dbReference type="HOGENOM" id="CLU_1646449_0_0_1"/>
<keyword evidence="3" id="KW-1185">Reference proteome</keyword>
<dbReference type="Gramene" id="OPUNC07G00570.2">
    <property type="protein sequence ID" value="OPUNC07G00570.2"/>
    <property type="gene ID" value="OPUNC07G00570"/>
</dbReference>
<dbReference type="EnsemblPlants" id="OPUNC07G00570.2">
    <property type="protein sequence ID" value="OPUNC07G00570.2"/>
    <property type="gene ID" value="OPUNC07G00570"/>
</dbReference>
<reference evidence="2" key="1">
    <citation type="submission" date="2015-04" db="UniProtKB">
        <authorList>
            <consortium name="EnsemblPlants"/>
        </authorList>
    </citation>
    <scope>IDENTIFICATION</scope>
</reference>
<reference evidence="2" key="2">
    <citation type="submission" date="2018-05" db="EMBL/GenBank/DDBJ databases">
        <title>OpunRS2 (Oryza punctata Reference Sequence Version 2).</title>
        <authorList>
            <person name="Zhang J."/>
            <person name="Kudrna D."/>
            <person name="Lee S."/>
            <person name="Talag J."/>
            <person name="Welchert J."/>
            <person name="Wing R.A."/>
        </authorList>
    </citation>
    <scope>NUCLEOTIDE SEQUENCE [LARGE SCALE GENOMIC DNA]</scope>
</reference>
<organism evidence="2">
    <name type="scientific">Oryza punctata</name>
    <name type="common">Red rice</name>
    <dbReference type="NCBI Taxonomy" id="4537"/>
    <lineage>
        <taxon>Eukaryota</taxon>
        <taxon>Viridiplantae</taxon>
        <taxon>Streptophyta</taxon>
        <taxon>Embryophyta</taxon>
        <taxon>Tracheophyta</taxon>
        <taxon>Spermatophyta</taxon>
        <taxon>Magnoliopsida</taxon>
        <taxon>Liliopsida</taxon>
        <taxon>Poales</taxon>
        <taxon>Poaceae</taxon>
        <taxon>BOP clade</taxon>
        <taxon>Oryzoideae</taxon>
        <taxon>Oryzeae</taxon>
        <taxon>Oryzinae</taxon>
        <taxon>Oryza</taxon>
    </lineage>
</organism>
<feature type="compositionally biased region" description="Acidic residues" evidence="1">
    <location>
        <begin position="78"/>
        <end position="98"/>
    </location>
</feature>
<evidence type="ECO:0000313" key="3">
    <source>
        <dbReference type="Proteomes" id="UP000026962"/>
    </source>
</evidence>
<protein>
    <submittedName>
        <fullName evidence="2">Uncharacterized protein</fullName>
    </submittedName>
</protein>